<dbReference type="AlphaFoldDB" id="A0AAD5H8R1"/>
<feature type="transmembrane region" description="Helical" evidence="6">
    <location>
        <begin position="348"/>
        <end position="367"/>
    </location>
</feature>
<sequence length="669" mass="72495">MSDELSDKLLDSGSEEGSGESRPGSRTKLLIELDEEPLASRGARWWDRTKQRLDERRRSFTLLDWLAFFVPFAGWIRTYERSWLQSDVLAGLSVACMEIPQAMSYASLAGLPLSFGLYGALAPCLVFMLFSTSRQLAVGPVSITSMLLGSGLRRIFDGRINADPNHPDDPQLQAEYNQAAIQVAFLCGLIYTAVGLLRLGTVVNFLSHSVMSGFMSGASLVIASSQLKYLLGINVPRLGQLHKQLRLIWDHIGEASWRELAMGSSFVLVLVLFKALANRHRRLLFLKALGPLTVSVISISVMSAWRLYEPTPERPWSIAQVGHVPPGKADWAADGGLPPLTVGWWLPLRAPAAQLGLAALICLLDALEGMSMAKSLALKNGYEQDASQDIKALGLANIAGSACCCYNATGSFSRSAVNNDVGAKTQLASGVCGGVLLLTLLFATPLFQHLSKSTQGAIIIVGVLGLFDLQAGTFLWRVNRPDFAVWLVALLATAFLGVVEGIAVAVLVALGLVIWKASFPRVVTLARLPGTSPALYRNQKMYPVTYEEPGMLLLRIDAPVFFANCVPLRDSIRKAVAKAQARQRQAGGGELRWVILNLSPVTDFDVAAVQFVEGLLEELQGQGLRLALANPSHQVVLLLRRSGVLSKVGEGNLWDNMADAVENARLSLV</sequence>
<feature type="transmembrane region" description="Helical" evidence="6">
    <location>
        <begin position="260"/>
        <end position="277"/>
    </location>
</feature>
<dbReference type="PROSITE" id="PS50801">
    <property type="entry name" value="STAS"/>
    <property type="match status" value="1"/>
</dbReference>
<comment type="subcellular location">
    <subcellularLocation>
        <location evidence="1">Membrane</location>
        <topology evidence="1">Multi-pass membrane protein</topology>
    </subcellularLocation>
</comment>
<evidence type="ECO:0000256" key="5">
    <source>
        <dbReference type="SAM" id="MobiDB-lite"/>
    </source>
</evidence>
<dbReference type="InterPro" id="IPR002645">
    <property type="entry name" value="STAS_dom"/>
</dbReference>
<feature type="transmembrane region" description="Helical" evidence="6">
    <location>
        <begin position="60"/>
        <end position="79"/>
    </location>
</feature>
<dbReference type="PANTHER" id="PTHR11814">
    <property type="entry name" value="SULFATE TRANSPORTER"/>
    <property type="match status" value="1"/>
</dbReference>
<dbReference type="NCBIfam" id="TIGR00815">
    <property type="entry name" value="sulP"/>
    <property type="match status" value="1"/>
</dbReference>
<evidence type="ECO:0000256" key="4">
    <source>
        <dbReference type="ARBA" id="ARBA00023136"/>
    </source>
</evidence>
<keyword evidence="3 6" id="KW-1133">Transmembrane helix</keyword>
<feature type="compositionally biased region" description="Basic and acidic residues" evidence="5">
    <location>
        <begin position="1"/>
        <end position="10"/>
    </location>
</feature>
<evidence type="ECO:0000256" key="1">
    <source>
        <dbReference type="ARBA" id="ARBA00004141"/>
    </source>
</evidence>
<dbReference type="Pfam" id="PF00916">
    <property type="entry name" value="Sulfate_transp"/>
    <property type="match status" value="1"/>
</dbReference>
<feature type="region of interest" description="Disordered" evidence="5">
    <location>
        <begin position="1"/>
        <end position="27"/>
    </location>
</feature>
<keyword evidence="4 6" id="KW-0472">Membrane</keyword>
<dbReference type="InterPro" id="IPR001902">
    <property type="entry name" value="SLC26A/SulP_fam"/>
</dbReference>
<dbReference type="GO" id="GO:0016020">
    <property type="term" value="C:membrane"/>
    <property type="evidence" value="ECO:0007669"/>
    <property type="project" value="UniProtKB-SubCell"/>
</dbReference>
<feature type="transmembrane region" description="Helical" evidence="6">
    <location>
        <begin position="427"/>
        <end position="450"/>
    </location>
</feature>
<dbReference type="EMBL" id="JADXDR010000034">
    <property type="protein sequence ID" value="KAI7844027.1"/>
    <property type="molecule type" value="Genomic_DNA"/>
</dbReference>
<dbReference type="Pfam" id="PF01740">
    <property type="entry name" value="STAS"/>
    <property type="match status" value="1"/>
</dbReference>
<dbReference type="Gene3D" id="3.30.750.24">
    <property type="entry name" value="STAS domain"/>
    <property type="match status" value="1"/>
</dbReference>
<name>A0AAD5H8R1_9CHLO</name>
<feature type="transmembrane region" description="Helical" evidence="6">
    <location>
        <begin position="456"/>
        <end position="476"/>
    </location>
</feature>
<protein>
    <recommendedName>
        <fullName evidence="7">STAS domain-containing protein</fullName>
    </recommendedName>
</protein>
<feature type="transmembrane region" description="Helical" evidence="6">
    <location>
        <begin position="483"/>
        <end position="515"/>
    </location>
</feature>
<gene>
    <name evidence="8" type="ORF">COHA_002367</name>
</gene>
<comment type="caution">
    <text evidence="8">The sequence shown here is derived from an EMBL/GenBank/DDBJ whole genome shotgun (WGS) entry which is preliminary data.</text>
</comment>
<accession>A0AAD5H8R1</accession>
<evidence type="ECO:0000256" key="2">
    <source>
        <dbReference type="ARBA" id="ARBA00022692"/>
    </source>
</evidence>
<proteinExistence type="predicted"/>
<evidence type="ECO:0000313" key="9">
    <source>
        <dbReference type="Proteomes" id="UP001205105"/>
    </source>
</evidence>
<evidence type="ECO:0000256" key="6">
    <source>
        <dbReference type="SAM" id="Phobius"/>
    </source>
</evidence>
<feature type="transmembrane region" description="Helical" evidence="6">
    <location>
        <begin position="109"/>
        <end position="130"/>
    </location>
</feature>
<evidence type="ECO:0000313" key="8">
    <source>
        <dbReference type="EMBL" id="KAI7844027.1"/>
    </source>
</evidence>
<evidence type="ECO:0000256" key="3">
    <source>
        <dbReference type="ARBA" id="ARBA00022989"/>
    </source>
</evidence>
<dbReference type="GO" id="GO:0055085">
    <property type="term" value="P:transmembrane transport"/>
    <property type="evidence" value="ECO:0007669"/>
    <property type="project" value="InterPro"/>
</dbReference>
<keyword evidence="2 6" id="KW-0812">Transmembrane</keyword>
<organism evidence="8 9">
    <name type="scientific">Chlorella ohadii</name>
    <dbReference type="NCBI Taxonomy" id="2649997"/>
    <lineage>
        <taxon>Eukaryota</taxon>
        <taxon>Viridiplantae</taxon>
        <taxon>Chlorophyta</taxon>
        <taxon>core chlorophytes</taxon>
        <taxon>Trebouxiophyceae</taxon>
        <taxon>Chlorellales</taxon>
        <taxon>Chlorellaceae</taxon>
        <taxon>Chlorella clade</taxon>
        <taxon>Chlorella</taxon>
    </lineage>
</organism>
<dbReference type="InterPro" id="IPR036513">
    <property type="entry name" value="STAS_dom_sf"/>
</dbReference>
<dbReference type="SUPFAM" id="SSF52091">
    <property type="entry name" value="SpoIIaa-like"/>
    <property type="match status" value="1"/>
</dbReference>
<feature type="domain" description="STAS" evidence="7">
    <location>
        <begin position="541"/>
        <end position="664"/>
    </location>
</feature>
<dbReference type="InterPro" id="IPR011547">
    <property type="entry name" value="SLC26A/SulP_dom"/>
</dbReference>
<evidence type="ECO:0000259" key="7">
    <source>
        <dbReference type="PROSITE" id="PS50801"/>
    </source>
</evidence>
<feature type="transmembrane region" description="Helical" evidence="6">
    <location>
        <begin position="176"/>
        <end position="197"/>
    </location>
</feature>
<feature type="transmembrane region" description="Helical" evidence="6">
    <location>
        <begin position="284"/>
        <end position="308"/>
    </location>
</feature>
<reference evidence="8" key="1">
    <citation type="submission" date="2020-11" db="EMBL/GenBank/DDBJ databases">
        <title>Chlorella ohadii genome sequencing and assembly.</title>
        <authorList>
            <person name="Murik O."/>
            <person name="Treves H."/>
            <person name="Kedem I."/>
            <person name="Shotland Y."/>
            <person name="Kaplan A."/>
        </authorList>
    </citation>
    <scope>NUCLEOTIDE SEQUENCE</scope>
    <source>
        <strain evidence="8">1</strain>
    </source>
</reference>
<dbReference type="CDD" id="cd07042">
    <property type="entry name" value="STAS_SulP_like_sulfate_transporter"/>
    <property type="match status" value="1"/>
</dbReference>
<keyword evidence="9" id="KW-1185">Reference proteome</keyword>
<dbReference type="Proteomes" id="UP001205105">
    <property type="component" value="Unassembled WGS sequence"/>
</dbReference>